<comment type="similarity">
    <text evidence="1">Belongs to the Fur family.</text>
</comment>
<accession>A0A1W1CPL2</accession>
<dbReference type="InterPro" id="IPR036388">
    <property type="entry name" value="WH-like_DNA-bd_sf"/>
</dbReference>
<gene>
    <name evidence="7" type="ORF">MNB_SV-12-1404</name>
</gene>
<dbReference type="Gene3D" id="1.10.10.10">
    <property type="entry name" value="Winged helix-like DNA-binding domain superfamily/Winged helix DNA-binding domain"/>
    <property type="match status" value="1"/>
</dbReference>
<evidence type="ECO:0000256" key="4">
    <source>
        <dbReference type="ARBA" id="ARBA00023015"/>
    </source>
</evidence>
<evidence type="ECO:0000256" key="3">
    <source>
        <dbReference type="ARBA" id="ARBA00022833"/>
    </source>
</evidence>
<proteinExistence type="inferred from homology"/>
<dbReference type="CDD" id="cd07153">
    <property type="entry name" value="Fur_like"/>
    <property type="match status" value="1"/>
</dbReference>
<evidence type="ECO:0000256" key="5">
    <source>
        <dbReference type="ARBA" id="ARBA00023125"/>
    </source>
</evidence>
<dbReference type="PANTHER" id="PTHR33202:SF7">
    <property type="entry name" value="FERRIC UPTAKE REGULATION PROTEIN"/>
    <property type="match status" value="1"/>
</dbReference>
<keyword evidence="5" id="KW-0238">DNA-binding</keyword>
<keyword evidence="6" id="KW-0804">Transcription</keyword>
<dbReference type="GO" id="GO:1900376">
    <property type="term" value="P:regulation of secondary metabolite biosynthetic process"/>
    <property type="evidence" value="ECO:0007669"/>
    <property type="project" value="TreeGrafter"/>
</dbReference>
<dbReference type="Gene3D" id="3.30.1490.190">
    <property type="match status" value="1"/>
</dbReference>
<dbReference type="InterPro" id="IPR036390">
    <property type="entry name" value="WH_DNA-bd_sf"/>
</dbReference>
<name>A0A1W1CPL2_9ZZZZ</name>
<protein>
    <submittedName>
        <fullName evidence="7">Peroxide stress regulator Ferric uptake regulation protein Fe2+/Zn2+ uptake regulation proteins</fullName>
    </submittedName>
</protein>
<sequence>MTDYIILLKQNDLKATIQRTSILKSIDHAGHINIDEIYENVKEQHPTLSLATIYKNIILMQQNNVIIEVPMNGEKSKYELKKEDHIHLICQLCGEIRDTKITKEREQILTVENFQLNNAQINLYGLCQKCQKR</sequence>
<dbReference type="AlphaFoldDB" id="A0A1W1CPL2"/>
<keyword evidence="2" id="KW-0678">Repressor</keyword>
<evidence type="ECO:0000256" key="1">
    <source>
        <dbReference type="ARBA" id="ARBA00007957"/>
    </source>
</evidence>
<dbReference type="GO" id="GO:0000976">
    <property type="term" value="F:transcription cis-regulatory region binding"/>
    <property type="evidence" value="ECO:0007669"/>
    <property type="project" value="TreeGrafter"/>
</dbReference>
<evidence type="ECO:0000256" key="6">
    <source>
        <dbReference type="ARBA" id="ARBA00023163"/>
    </source>
</evidence>
<dbReference type="GO" id="GO:0008270">
    <property type="term" value="F:zinc ion binding"/>
    <property type="evidence" value="ECO:0007669"/>
    <property type="project" value="TreeGrafter"/>
</dbReference>
<dbReference type="InterPro" id="IPR002481">
    <property type="entry name" value="FUR"/>
</dbReference>
<evidence type="ECO:0000256" key="2">
    <source>
        <dbReference type="ARBA" id="ARBA00022491"/>
    </source>
</evidence>
<dbReference type="Pfam" id="PF01475">
    <property type="entry name" value="FUR"/>
    <property type="match status" value="1"/>
</dbReference>
<reference evidence="7" key="1">
    <citation type="submission" date="2016-10" db="EMBL/GenBank/DDBJ databases">
        <authorList>
            <person name="de Groot N.N."/>
        </authorList>
    </citation>
    <scope>NUCLEOTIDE SEQUENCE</scope>
</reference>
<dbReference type="PANTHER" id="PTHR33202">
    <property type="entry name" value="ZINC UPTAKE REGULATION PROTEIN"/>
    <property type="match status" value="1"/>
</dbReference>
<organism evidence="7">
    <name type="scientific">hydrothermal vent metagenome</name>
    <dbReference type="NCBI Taxonomy" id="652676"/>
    <lineage>
        <taxon>unclassified sequences</taxon>
        <taxon>metagenomes</taxon>
        <taxon>ecological metagenomes</taxon>
    </lineage>
</organism>
<dbReference type="GO" id="GO:0003700">
    <property type="term" value="F:DNA-binding transcription factor activity"/>
    <property type="evidence" value="ECO:0007669"/>
    <property type="project" value="InterPro"/>
</dbReference>
<evidence type="ECO:0000313" key="7">
    <source>
        <dbReference type="EMBL" id="SFV67675.1"/>
    </source>
</evidence>
<dbReference type="GO" id="GO:0045892">
    <property type="term" value="P:negative regulation of DNA-templated transcription"/>
    <property type="evidence" value="ECO:0007669"/>
    <property type="project" value="TreeGrafter"/>
</dbReference>
<dbReference type="InterPro" id="IPR043135">
    <property type="entry name" value="Fur_C"/>
</dbReference>
<keyword evidence="4" id="KW-0805">Transcription regulation</keyword>
<keyword evidence="3" id="KW-0862">Zinc</keyword>
<dbReference type="EMBL" id="FPHE01000163">
    <property type="protein sequence ID" value="SFV67675.1"/>
    <property type="molecule type" value="Genomic_DNA"/>
</dbReference>
<dbReference type="SUPFAM" id="SSF46785">
    <property type="entry name" value="Winged helix' DNA-binding domain"/>
    <property type="match status" value="1"/>
</dbReference>